<dbReference type="InterPro" id="IPR003159">
    <property type="entry name" value="Lyase_8_central_dom"/>
</dbReference>
<dbReference type="InterPro" id="IPR039174">
    <property type="entry name" value="Chondroitin_ABC_lyase"/>
</dbReference>
<dbReference type="InterPro" id="IPR024200">
    <property type="entry name" value="Chondroitinase_ABC_I"/>
</dbReference>
<evidence type="ECO:0000256" key="6">
    <source>
        <dbReference type="PIRSR" id="PIRSR034515-1"/>
    </source>
</evidence>
<dbReference type="GO" id="GO:0030246">
    <property type="term" value="F:carbohydrate binding"/>
    <property type="evidence" value="ECO:0007669"/>
    <property type="project" value="InterPro"/>
</dbReference>
<accession>A0A419S7Q8</accession>
<evidence type="ECO:0000256" key="1">
    <source>
        <dbReference type="ARBA" id="ARBA00001913"/>
    </source>
</evidence>
<gene>
    <name evidence="12" type="ORF">BCY91_03785</name>
</gene>
<dbReference type="Pfam" id="PF09092">
    <property type="entry name" value="Lyase_N"/>
    <property type="match status" value="1"/>
</dbReference>
<evidence type="ECO:0000256" key="7">
    <source>
        <dbReference type="PIRSR" id="PIRSR034515-2"/>
    </source>
</evidence>
<dbReference type="GO" id="GO:0005975">
    <property type="term" value="P:carbohydrate metabolic process"/>
    <property type="evidence" value="ECO:0007669"/>
    <property type="project" value="InterPro"/>
</dbReference>
<name>A0A419S7Q8_9SPHI</name>
<keyword evidence="4 8" id="KW-0106">Calcium</keyword>
<dbReference type="InterPro" id="IPR014718">
    <property type="entry name" value="GH-type_carb-bd"/>
</dbReference>
<feature type="domain" description="Lyase N-terminal" evidence="10">
    <location>
        <begin position="24"/>
        <end position="167"/>
    </location>
</feature>
<feature type="site" description="Transition state stabilizer" evidence="7">
    <location>
        <position position="503"/>
    </location>
</feature>
<dbReference type="InterPro" id="IPR011071">
    <property type="entry name" value="Lyase_8-like_C"/>
</dbReference>
<feature type="domain" description="Lyase catalytic" evidence="11">
    <location>
        <begin position="196"/>
        <end position="547"/>
    </location>
</feature>
<keyword evidence="13" id="KW-1185">Reference proteome</keyword>
<dbReference type="GO" id="GO:0046872">
    <property type="term" value="F:metal ion binding"/>
    <property type="evidence" value="ECO:0007669"/>
    <property type="project" value="UniProtKB-KW"/>
</dbReference>
<dbReference type="Proteomes" id="UP000283433">
    <property type="component" value="Unassembled WGS sequence"/>
</dbReference>
<dbReference type="PANTHER" id="PTHR37322">
    <property type="match status" value="1"/>
</dbReference>
<dbReference type="GO" id="GO:0005576">
    <property type="term" value="C:extracellular region"/>
    <property type="evidence" value="ECO:0007669"/>
    <property type="project" value="InterPro"/>
</dbReference>
<dbReference type="InterPro" id="IPR015177">
    <property type="entry name" value="Lyase_catalyt"/>
</dbReference>
<dbReference type="Gene3D" id="2.60.120.430">
    <property type="entry name" value="Galactose-binding lectin"/>
    <property type="match status" value="1"/>
</dbReference>
<keyword evidence="8" id="KW-0479">Metal-binding</keyword>
<organism evidence="12 13">
    <name type="scientific">Pelobium manganitolerans</name>
    <dbReference type="NCBI Taxonomy" id="1842495"/>
    <lineage>
        <taxon>Bacteria</taxon>
        <taxon>Pseudomonadati</taxon>
        <taxon>Bacteroidota</taxon>
        <taxon>Sphingobacteriia</taxon>
        <taxon>Sphingobacteriales</taxon>
        <taxon>Sphingobacteriaceae</taxon>
        <taxon>Pelobium</taxon>
    </lineage>
</organism>
<comment type="subunit">
    <text evidence="3">Monomer.</text>
</comment>
<dbReference type="SUPFAM" id="SSF49785">
    <property type="entry name" value="Galactose-binding domain-like"/>
    <property type="match status" value="1"/>
</dbReference>
<proteinExistence type="inferred from homology"/>
<dbReference type="Gene3D" id="1.50.10.100">
    <property type="entry name" value="Chondroitin AC/alginate lyase"/>
    <property type="match status" value="1"/>
</dbReference>
<evidence type="ECO:0000313" key="12">
    <source>
        <dbReference type="EMBL" id="RKD17321.1"/>
    </source>
</evidence>
<feature type="active site" description="Proton acceptor" evidence="6">
    <location>
        <position position="443"/>
    </location>
</feature>
<comment type="cofactor">
    <cofactor evidence="1">
        <name>Ca(2+)</name>
        <dbReference type="ChEBI" id="CHEBI:29108"/>
    </cofactor>
</comment>
<dbReference type="SUPFAM" id="SSF74650">
    <property type="entry name" value="Galactose mutarotase-like"/>
    <property type="match status" value="1"/>
</dbReference>
<dbReference type="Pfam" id="PF09093">
    <property type="entry name" value="Lyase_catalyt"/>
    <property type="match status" value="1"/>
</dbReference>
<evidence type="ECO:0000256" key="5">
    <source>
        <dbReference type="ARBA" id="ARBA00023239"/>
    </source>
</evidence>
<dbReference type="Gene3D" id="2.70.98.10">
    <property type="match status" value="1"/>
</dbReference>
<feature type="active site" description="Proton donor" evidence="6">
    <location>
        <position position="450"/>
    </location>
</feature>
<dbReference type="PANTHER" id="PTHR37322:SF3">
    <property type="entry name" value="CHONDROITIN SULFATE ABC EXOLYASE"/>
    <property type="match status" value="1"/>
</dbReference>
<dbReference type="SUPFAM" id="SSF49863">
    <property type="entry name" value="Hyaluronate lyase-like, C-terminal domain"/>
    <property type="match status" value="1"/>
</dbReference>
<evidence type="ECO:0000256" key="8">
    <source>
        <dbReference type="PIRSR" id="PIRSR034515-3"/>
    </source>
</evidence>
<feature type="site" description="Important for catalytic activity against all substrates" evidence="7">
    <location>
        <position position="599"/>
    </location>
</feature>
<dbReference type="GO" id="GO:0006027">
    <property type="term" value="P:glycosaminoglycan catabolic process"/>
    <property type="evidence" value="ECO:0007669"/>
    <property type="project" value="InterPro"/>
</dbReference>
<evidence type="ECO:0000256" key="2">
    <source>
        <dbReference type="ARBA" id="ARBA00006699"/>
    </source>
</evidence>
<dbReference type="EMBL" id="MBTA01000012">
    <property type="protein sequence ID" value="RKD17321.1"/>
    <property type="molecule type" value="Genomic_DNA"/>
</dbReference>
<feature type="binding site" evidence="8">
    <location>
        <position position="147"/>
    </location>
    <ligand>
        <name>Ca(2+)</name>
        <dbReference type="ChEBI" id="CHEBI:29108"/>
    </ligand>
</feature>
<dbReference type="Gene3D" id="2.60.220.10">
    <property type="entry name" value="Polysaccharide lyase family 8-like, C-terminal"/>
    <property type="match status" value="1"/>
</dbReference>
<dbReference type="InterPro" id="IPR008979">
    <property type="entry name" value="Galactose-bd-like_sf"/>
</dbReference>
<evidence type="ECO:0000256" key="3">
    <source>
        <dbReference type="ARBA" id="ARBA00011245"/>
    </source>
</evidence>
<dbReference type="AlphaFoldDB" id="A0A419S7Q8"/>
<evidence type="ECO:0000259" key="10">
    <source>
        <dbReference type="Pfam" id="PF09092"/>
    </source>
</evidence>
<evidence type="ECO:0000313" key="13">
    <source>
        <dbReference type="Proteomes" id="UP000283433"/>
    </source>
</evidence>
<feature type="active site" description="Proton acceptor" evidence="6">
    <location>
        <position position="333"/>
    </location>
</feature>
<dbReference type="InterPro" id="IPR015176">
    <property type="entry name" value="Lyase_N"/>
</dbReference>
<feature type="site" description="Important for catalytic activity against dermatan sulfate substrate" evidence="7">
    <location>
        <position position="332"/>
    </location>
</feature>
<dbReference type="Pfam" id="PF02278">
    <property type="entry name" value="Lyase_8"/>
    <property type="match status" value="1"/>
</dbReference>
<evidence type="ECO:0000259" key="9">
    <source>
        <dbReference type="Pfam" id="PF02278"/>
    </source>
</evidence>
<dbReference type="InterPro" id="IPR008929">
    <property type="entry name" value="Chondroitin_lyas"/>
</dbReference>
<evidence type="ECO:0000259" key="11">
    <source>
        <dbReference type="Pfam" id="PF09093"/>
    </source>
</evidence>
<feature type="domain" description="Polysaccharide lyase family 8 central" evidence="9">
    <location>
        <begin position="578"/>
        <end position="833"/>
    </location>
</feature>
<evidence type="ECO:0000256" key="4">
    <source>
        <dbReference type="ARBA" id="ARBA00022837"/>
    </source>
</evidence>
<dbReference type="GO" id="GO:0034000">
    <property type="term" value="F:chondroitin-sulfate-ABC endolyase activity"/>
    <property type="evidence" value="ECO:0007669"/>
    <property type="project" value="InterPro"/>
</dbReference>
<protein>
    <submittedName>
        <fullName evidence="12">Lyase</fullName>
    </submittedName>
</protein>
<reference evidence="12 13" key="1">
    <citation type="submission" date="2016-07" db="EMBL/GenBank/DDBJ databases">
        <title>Genome of Pelobium manganitolerans.</title>
        <authorList>
            <person name="Wu S."/>
            <person name="Wang G."/>
        </authorList>
    </citation>
    <scope>NUCLEOTIDE SEQUENCE [LARGE SCALE GENOMIC DNA]</scope>
    <source>
        <strain evidence="12 13">YS-25</strain>
    </source>
</reference>
<comment type="similarity">
    <text evidence="2">Belongs to the polysaccharide lyase 8 family.</text>
</comment>
<dbReference type="InterPro" id="IPR011013">
    <property type="entry name" value="Gal_mutarotase_sf_dom"/>
</dbReference>
<dbReference type="SUPFAM" id="SSF48230">
    <property type="entry name" value="Chondroitin AC/alginate lyase"/>
    <property type="match status" value="1"/>
</dbReference>
<dbReference type="PIRSF" id="PIRSF034515">
    <property type="entry name" value="Chondroitinase"/>
    <property type="match status" value="1"/>
</dbReference>
<dbReference type="GO" id="GO:0042597">
    <property type="term" value="C:periplasmic space"/>
    <property type="evidence" value="ECO:0007669"/>
    <property type="project" value="TreeGrafter"/>
</dbReference>
<sequence>MAQTVHAQVQVKDICENIVPPSWHSKGKLSLSSAHYKAGKQSLKWDWKKKNATIQITDTAFSSVINDDRSTFVIWIYNEKPIDDHLLFEFKKGETRAQSFTFNLNFSGWRTAWVMYHRDMEGKPVAGMDKLVIHAPASHKKGSLYFDQVLYNVNINPRSPMRDEQVPNVNINSDKAANAHWTALYTFARVPHYLPLQKEVTAKDQEDFKLIKKRFIEQILPRAKYKKLKLDSIEKDFAFWQIKKNGENISGRAVYALNDTELYAAKADRTAGEKFKPYSNEAYTALMMNVAGLYSVSTNEKEKERLAQIFMDLLDHSYDQGWAPGSGMGALHHLGYSFRDFYAACLLMRQPIKQSGKLERTQQTMAWFSGLGRSQTKPEDVTEGNIDVFNTLLGSMLSSILIMDDTPEKVRQMHEFSNWLSASIKPNSAIDGTFKPDGSVFHHGTIYPAYAVGGFSGITPIVYCLSKTAYHITPSAQNDLKNALRMMSYYTNPLKWPISLSGRHPTGNWKIAADAYAYMALSGSPDGKSDIDREMAAIYLKVADGKKDKWNKLFEEKGIKPAPPAQGHWNLNYGLLDIHRRANWLLTIKGHSRYIVSHESYPGANIFGRYNSYGHSEVTFPQTANNDGLSFGDTGWDWNNLPGTTTLHVPLDKLRANIINADDFSGVEEMLISDEIFAGGTNLNNWQGLFAMKLHGHDKYDMGSFRAIKSWFMFDDLVIALGSNISNSIKDYSTQTTLFQNVLNNKEAVFVFDDEASKTFPEQREWTKNKNLTVLDNRGIGYYIPNPKELVFTKQEQTSRDQKDKVDTKGDVAKLIFDHGKAPKNDSYQYTMLIETDAQKLKAFKAQMTGKNPLYKVLQQDSLAHKVWYAPEKITAQAIFKANENLTDSLLLSTDKACLLMYQNKRGIVNMSVTDPDLAFYTGPDDTPLLPNGKRKEVSIYSKPWIGTPSQPSVVKVTIKGTWQTASADNEIKAKIVNGNTELSVPCKYGIASQFNLKKI</sequence>
<feature type="site" description="Important for catalytic activity against all substrates" evidence="7">
    <location>
        <position position="158"/>
    </location>
</feature>
<comment type="caution">
    <text evidence="12">The sequence shown here is derived from an EMBL/GenBank/DDBJ whole genome shotgun (WGS) entry which is preliminary data.</text>
</comment>
<keyword evidence="5 12" id="KW-0456">Lyase</keyword>